<proteinExistence type="predicted"/>
<gene>
    <name evidence="2" type="ORF">M0G41_09215</name>
</gene>
<keyword evidence="1" id="KW-0472">Membrane</keyword>
<accession>A0ABT0GI50</accession>
<evidence type="ECO:0000256" key="1">
    <source>
        <dbReference type="SAM" id="Phobius"/>
    </source>
</evidence>
<name>A0ABT0GI50_9GAMM</name>
<feature type="transmembrane region" description="Helical" evidence="1">
    <location>
        <begin position="107"/>
        <end position="126"/>
    </location>
</feature>
<evidence type="ECO:0008006" key="4">
    <source>
        <dbReference type="Google" id="ProtNLM"/>
    </source>
</evidence>
<sequence>MRQIYASPRLENVERVAQLLGESGVETWISNGRSYKGRNRRNFSFRDHAQEPSAVWLVQPKDLSRATAILREAGLLTTTRDRNFVPSAGRLNHPDQRSRPASTAVRVRLVLLVVLGLMAAMMAWQLF</sequence>
<evidence type="ECO:0000313" key="3">
    <source>
        <dbReference type="Proteomes" id="UP001431449"/>
    </source>
</evidence>
<keyword evidence="1" id="KW-0812">Transmembrane</keyword>
<keyword evidence="3" id="KW-1185">Reference proteome</keyword>
<evidence type="ECO:0000313" key="2">
    <source>
        <dbReference type="EMBL" id="MCK7593849.1"/>
    </source>
</evidence>
<dbReference type="EMBL" id="JALNMH010000007">
    <property type="protein sequence ID" value="MCK7593849.1"/>
    <property type="molecule type" value="Genomic_DNA"/>
</dbReference>
<dbReference type="RefSeq" id="WP_248208369.1">
    <property type="nucleotide sequence ID" value="NZ_JALNMH010000007.1"/>
</dbReference>
<comment type="caution">
    <text evidence="2">The sequence shown here is derived from an EMBL/GenBank/DDBJ whole genome shotgun (WGS) entry which is preliminary data.</text>
</comment>
<reference evidence="2" key="1">
    <citation type="submission" date="2022-04" db="EMBL/GenBank/DDBJ databases">
        <title>Lysobacter sp. CAU 1642 isolated from sea sand.</title>
        <authorList>
            <person name="Kim W."/>
        </authorList>
    </citation>
    <scope>NUCLEOTIDE SEQUENCE</scope>
    <source>
        <strain evidence="2">CAU 1642</strain>
    </source>
</reference>
<organism evidence="2 3">
    <name type="scientific">Pseudomarimonas salicorniae</name>
    <dbReference type="NCBI Taxonomy" id="2933270"/>
    <lineage>
        <taxon>Bacteria</taxon>
        <taxon>Pseudomonadati</taxon>
        <taxon>Pseudomonadota</taxon>
        <taxon>Gammaproteobacteria</taxon>
        <taxon>Lysobacterales</taxon>
        <taxon>Lysobacteraceae</taxon>
        <taxon>Pseudomarimonas</taxon>
    </lineage>
</organism>
<dbReference type="Proteomes" id="UP001431449">
    <property type="component" value="Unassembled WGS sequence"/>
</dbReference>
<protein>
    <recommendedName>
        <fullName evidence="4">Signal transducing protein</fullName>
    </recommendedName>
</protein>
<keyword evidence="1" id="KW-1133">Transmembrane helix</keyword>